<protein>
    <submittedName>
        <fullName evidence="1">Uncharacterized protein</fullName>
    </submittedName>
</protein>
<accession>A0A3Q3ND65</accession>
<dbReference type="GeneTree" id="ENSGT00940000179994"/>
<dbReference type="Proteomes" id="UP000261640">
    <property type="component" value="Unplaced"/>
</dbReference>
<evidence type="ECO:0000313" key="1">
    <source>
        <dbReference type="Ensembl" id="ENSMAMP00000030304.2"/>
    </source>
</evidence>
<dbReference type="Ensembl" id="ENSMAMT00000031093.2">
    <property type="protein sequence ID" value="ENSMAMP00000030304.2"/>
    <property type="gene ID" value="ENSMAMG00000020430.2"/>
</dbReference>
<reference evidence="1" key="1">
    <citation type="submission" date="2025-08" db="UniProtKB">
        <authorList>
            <consortium name="Ensembl"/>
        </authorList>
    </citation>
    <scope>IDENTIFICATION</scope>
</reference>
<organism evidence="1 2">
    <name type="scientific">Mastacembelus armatus</name>
    <name type="common">zig-zag eel</name>
    <dbReference type="NCBI Taxonomy" id="205130"/>
    <lineage>
        <taxon>Eukaryota</taxon>
        <taxon>Metazoa</taxon>
        <taxon>Chordata</taxon>
        <taxon>Craniata</taxon>
        <taxon>Vertebrata</taxon>
        <taxon>Euteleostomi</taxon>
        <taxon>Actinopterygii</taxon>
        <taxon>Neopterygii</taxon>
        <taxon>Teleostei</taxon>
        <taxon>Neoteleostei</taxon>
        <taxon>Acanthomorphata</taxon>
        <taxon>Anabantaria</taxon>
        <taxon>Synbranchiformes</taxon>
        <taxon>Mastacembelidae</taxon>
        <taxon>Mastacembelus</taxon>
    </lineage>
</organism>
<sequence length="69" mass="7622">MVKQEEEGDKIGLCLQCLNVSRDTRHSVDSHLLHPSSLDLLHTLSHNEGNLGALSPSGYFRQPLQALIT</sequence>
<proteinExistence type="predicted"/>
<reference evidence="1" key="2">
    <citation type="submission" date="2025-09" db="UniProtKB">
        <authorList>
            <consortium name="Ensembl"/>
        </authorList>
    </citation>
    <scope>IDENTIFICATION</scope>
</reference>
<evidence type="ECO:0000313" key="2">
    <source>
        <dbReference type="Proteomes" id="UP000261640"/>
    </source>
</evidence>
<keyword evidence="2" id="KW-1185">Reference proteome</keyword>
<dbReference type="AlphaFoldDB" id="A0A3Q3ND65"/>
<dbReference type="InParanoid" id="A0A3Q3ND65"/>
<name>A0A3Q3ND65_9TELE</name>